<dbReference type="EMBL" id="HBUE01072510">
    <property type="protein sequence ID" value="CAG6473232.1"/>
    <property type="molecule type" value="Transcribed_RNA"/>
</dbReference>
<feature type="compositionally biased region" description="Polar residues" evidence="1">
    <location>
        <begin position="94"/>
        <end position="103"/>
    </location>
</feature>
<name>A0A8D8FHU1_CULPI</name>
<sequence>MPPTSDWQPEHHVEHHHHHPAEQQHHDQPQGVTHTGHESGVSADGGGGGGGGGNEFHQQEQTQQHQESHPQQQEQQHQEGDGVRNRVVKRDNHSYQSAGSRTTWNTCLTNRFSLLTHIHSYSASR</sequence>
<feature type="compositionally biased region" description="Gly residues" evidence="1">
    <location>
        <begin position="43"/>
        <end position="54"/>
    </location>
</feature>
<feature type="compositionally biased region" description="Low complexity" evidence="1">
    <location>
        <begin position="59"/>
        <end position="75"/>
    </location>
</feature>
<feature type="region of interest" description="Disordered" evidence="1">
    <location>
        <begin position="1"/>
        <end position="103"/>
    </location>
</feature>
<organism evidence="2">
    <name type="scientific">Culex pipiens</name>
    <name type="common">House mosquito</name>
    <dbReference type="NCBI Taxonomy" id="7175"/>
    <lineage>
        <taxon>Eukaryota</taxon>
        <taxon>Metazoa</taxon>
        <taxon>Ecdysozoa</taxon>
        <taxon>Arthropoda</taxon>
        <taxon>Hexapoda</taxon>
        <taxon>Insecta</taxon>
        <taxon>Pterygota</taxon>
        <taxon>Neoptera</taxon>
        <taxon>Endopterygota</taxon>
        <taxon>Diptera</taxon>
        <taxon>Nematocera</taxon>
        <taxon>Culicoidea</taxon>
        <taxon>Culicidae</taxon>
        <taxon>Culicinae</taxon>
        <taxon>Culicini</taxon>
        <taxon>Culex</taxon>
        <taxon>Culex</taxon>
    </lineage>
</organism>
<accession>A0A8D8FHU1</accession>
<dbReference type="AlphaFoldDB" id="A0A8D8FHU1"/>
<evidence type="ECO:0000313" key="2">
    <source>
        <dbReference type="EMBL" id="CAG6473232.1"/>
    </source>
</evidence>
<protein>
    <submittedName>
        <fullName evidence="2">(northern house mosquito) hypothetical protein</fullName>
    </submittedName>
</protein>
<evidence type="ECO:0000256" key="1">
    <source>
        <dbReference type="SAM" id="MobiDB-lite"/>
    </source>
</evidence>
<feature type="compositionally biased region" description="Basic and acidic residues" evidence="1">
    <location>
        <begin position="76"/>
        <end position="93"/>
    </location>
</feature>
<proteinExistence type="predicted"/>
<reference evidence="2" key="1">
    <citation type="submission" date="2021-05" db="EMBL/GenBank/DDBJ databases">
        <authorList>
            <person name="Alioto T."/>
            <person name="Alioto T."/>
            <person name="Gomez Garrido J."/>
        </authorList>
    </citation>
    <scope>NUCLEOTIDE SEQUENCE</scope>
</reference>